<dbReference type="Pfam" id="PF06999">
    <property type="entry name" value="Suc_Fer-like"/>
    <property type="match status" value="1"/>
</dbReference>
<evidence type="ECO:0000313" key="1">
    <source>
        <dbReference type="EMBL" id="KAG2201806.1"/>
    </source>
</evidence>
<organism evidence="1 2">
    <name type="scientific">Mucor plumbeus</name>
    <dbReference type="NCBI Taxonomy" id="97098"/>
    <lineage>
        <taxon>Eukaryota</taxon>
        <taxon>Fungi</taxon>
        <taxon>Fungi incertae sedis</taxon>
        <taxon>Mucoromycota</taxon>
        <taxon>Mucoromycotina</taxon>
        <taxon>Mucoromycetes</taxon>
        <taxon>Mucorales</taxon>
        <taxon>Mucorineae</taxon>
        <taxon>Mucoraceae</taxon>
        <taxon>Mucor</taxon>
    </lineage>
</organism>
<evidence type="ECO:0008006" key="3">
    <source>
        <dbReference type="Google" id="ProtNLM"/>
    </source>
</evidence>
<dbReference type="SUPFAM" id="SSF52833">
    <property type="entry name" value="Thioredoxin-like"/>
    <property type="match status" value="1"/>
</dbReference>
<dbReference type="CDD" id="cd03062">
    <property type="entry name" value="TRX_Fd_Sucrase"/>
    <property type="match status" value="1"/>
</dbReference>
<dbReference type="Gene3D" id="3.40.30.10">
    <property type="entry name" value="Glutaredoxin"/>
    <property type="match status" value="1"/>
</dbReference>
<evidence type="ECO:0000313" key="2">
    <source>
        <dbReference type="Proteomes" id="UP000650833"/>
    </source>
</evidence>
<dbReference type="InterPro" id="IPR009737">
    <property type="entry name" value="Aim32/Apd1-like"/>
</dbReference>
<dbReference type="PANTHER" id="PTHR31902:SF14">
    <property type="entry name" value="ACTIN PATCHES DISTAL PROTEIN 1"/>
    <property type="match status" value="1"/>
</dbReference>
<dbReference type="EMBL" id="JAEPRC010000273">
    <property type="protein sequence ID" value="KAG2201806.1"/>
    <property type="molecule type" value="Genomic_DNA"/>
</dbReference>
<reference evidence="1" key="1">
    <citation type="submission" date="2020-12" db="EMBL/GenBank/DDBJ databases">
        <title>Metabolic potential, ecology and presence of endohyphal bacteria is reflected in genomic diversity of Mucoromycotina.</title>
        <authorList>
            <person name="Muszewska A."/>
            <person name="Okrasinska A."/>
            <person name="Steczkiewicz K."/>
            <person name="Drgas O."/>
            <person name="Orlowska M."/>
            <person name="Perlinska-Lenart U."/>
            <person name="Aleksandrzak-Piekarczyk T."/>
            <person name="Szatraj K."/>
            <person name="Zielenkiewicz U."/>
            <person name="Pilsyk S."/>
            <person name="Malc E."/>
            <person name="Mieczkowski P."/>
            <person name="Kruszewska J.S."/>
            <person name="Biernat P."/>
            <person name="Pawlowska J."/>
        </authorList>
    </citation>
    <scope>NUCLEOTIDE SEQUENCE</scope>
    <source>
        <strain evidence="1">CBS 226.32</strain>
    </source>
</reference>
<protein>
    <recommendedName>
        <fullName evidence="3">Sucrase/ferredoxin-like-domain-containing protein</fullName>
    </recommendedName>
</protein>
<name>A0A8H7QZX3_9FUNG</name>
<comment type="caution">
    <text evidence="1">The sequence shown here is derived from an EMBL/GenBank/DDBJ whole genome shotgun (WGS) entry which is preliminary data.</text>
</comment>
<dbReference type="OrthoDB" id="10253744at2759"/>
<dbReference type="AlphaFoldDB" id="A0A8H7QZX3"/>
<keyword evidence="2" id="KW-1185">Reference proteome</keyword>
<proteinExistence type="predicted"/>
<gene>
    <name evidence="1" type="ORF">INT46_010866</name>
</gene>
<dbReference type="InterPro" id="IPR036249">
    <property type="entry name" value="Thioredoxin-like_sf"/>
</dbReference>
<sequence>MLRTTTNLMKKSSILRLHYTTIVPKHHVPFDEKPFPFSRFQPCCPDVEIKQAENGFVPCKTHPFPSVLGKKIDMTDSMTRPAGIRHLVGCIGADAMEWTRAKVEAVPGIMQSLMTTENQWLKQNRSQVLNDKVVLTTVAERPATSTKPDVMLFPEFKIFKAVSSTNGIIDSDSPLYNALESIWQNPYNSLPPQKEWEDIKANTVIFVCTHARRDLRCGRLGPLIVDEFNRVIQEKRLQDKVEVWGTSHFGGHKFAGNVIIHQRGLGGHIYGNVRQCHVPTIVDRHILHGKVIEEIWRGEVTPPTI</sequence>
<dbReference type="PANTHER" id="PTHR31902">
    <property type="entry name" value="ACTIN PATCHES DISTAL PROTEIN 1"/>
    <property type="match status" value="1"/>
</dbReference>
<dbReference type="Proteomes" id="UP000650833">
    <property type="component" value="Unassembled WGS sequence"/>
</dbReference>
<accession>A0A8H7QZX3</accession>